<feature type="domain" description="NACHT N-terminal Helical" evidence="2">
    <location>
        <begin position="33"/>
        <end position="239"/>
    </location>
</feature>
<protein>
    <submittedName>
        <fullName evidence="3">Uncharacterized protein</fullName>
    </submittedName>
</protein>
<dbReference type="Gene3D" id="3.40.50.300">
    <property type="entry name" value="P-loop containing nucleotide triphosphate hydrolases"/>
    <property type="match status" value="1"/>
</dbReference>
<evidence type="ECO:0000313" key="3">
    <source>
        <dbReference type="EMBL" id="KKJ00559.1"/>
    </source>
</evidence>
<dbReference type="eggNOG" id="COG5635">
    <property type="taxonomic scope" value="Bacteria"/>
</dbReference>
<evidence type="ECO:0000313" key="4">
    <source>
        <dbReference type="Proteomes" id="UP000034681"/>
    </source>
</evidence>
<gene>
    <name evidence="3" type="ORF">PROH_10420</name>
</gene>
<dbReference type="AlphaFoldDB" id="A0A0M2Q0S9"/>
<dbReference type="Pfam" id="PF05729">
    <property type="entry name" value="NACHT"/>
    <property type="match status" value="1"/>
</dbReference>
<dbReference type="eggNOG" id="COG1357">
    <property type="taxonomic scope" value="Bacteria"/>
</dbReference>
<comment type="caution">
    <text evidence="3">The sequence shown here is derived from an EMBL/GenBank/DDBJ whole genome shotgun (WGS) entry which is preliminary data.</text>
</comment>
<dbReference type="PANTHER" id="PTHR14136:SF17">
    <property type="entry name" value="BTB_POZ DOMAIN-CONTAINING PROTEIN KCTD9"/>
    <property type="match status" value="1"/>
</dbReference>
<proteinExistence type="predicted"/>
<organism evidence="3 4">
    <name type="scientific">Prochlorothrix hollandica PCC 9006 = CALU 1027</name>
    <dbReference type="NCBI Taxonomy" id="317619"/>
    <lineage>
        <taxon>Bacteria</taxon>
        <taxon>Bacillati</taxon>
        <taxon>Cyanobacteriota</taxon>
        <taxon>Cyanophyceae</taxon>
        <taxon>Prochlorotrichales</taxon>
        <taxon>Prochlorotrichaceae</taxon>
        <taxon>Prochlorothrix</taxon>
    </lineage>
</organism>
<reference evidence="3" key="1">
    <citation type="submission" date="2012-04" db="EMBL/GenBank/DDBJ databases">
        <authorList>
            <person name="Borisov I.G."/>
            <person name="Ivanikova N.V."/>
            <person name="Pinevich A.V."/>
        </authorList>
    </citation>
    <scope>NUCLEOTIDE SEQUENCE</scope>
    <source>
        <strain evidence="3">CALU 1027</strain>
    </source>
</reference>
<keyword evidence="4" id="KW-1185">Reference proteome</keyword>
<sequence length="1104" mass="120618">MVTREKLEAGANVLVEAPETLESWGEDAAAIAEALPQVTQLLEGFDADLLDLGEAVPLVAVGAKLLKIYLKVTKAEPTLANSVAVVAQLAYGQALQRDLKQITDPQLRQGLKSLNLNRLCQLQADRLQTVTDAEAKAAVGSLHGSRLGEQLAAVLVEQLQAAEVPEAVAKDWGDRLLRLAQPHWLEAVSTAGETVQPLADLYRLGGRETLERYQSLERYLEEVIAPKPQEKVFGESFTFQDIYVPLLAQPLRSDGEVNRSKSPIALEEWVLESLADEQQKNQVLFIQGGPGRGKSVFCRMMADRLRRQEYPRWVPILIRLRDLTVLEKDFEETLRKGVDRDFAQTDAGWLTDRSIRYLFLLDGFDELLMEGRTSGGLEQFLGQVGRFQESCGRNSEKQHRVLITGRTMALHSIERTMPSNLRRVAIEPLNDTQISQWFQQWDQIQQQDPQTLQTPGQNSPLADSVQELIREPLLLYLFAAMHRDGELEAGIFEGTNAAEAKVLIYEKTLHWVLTQQRAEGLNQQITALDTENLRHILQEAGLAVWQSGRECASLAMIQSRLQQDAGAKAFLDQAQQRLGENPLNNALAVFYLKPGQGEGSVEFVHKSFGEFLCAERLAEALADWAEPGQRRQPFYIPDEAMHWQVYDLLAGQMLTVEVMDSLRVLWFRDAEPENLVRLFDRLHQFYDRWCEGEFLDMAPGENLPQRKMMQLRELGLTLGLRQVDLYTGLNVMILLLELHRYGQNHDSLKDSLHFYPSGQPVGNDRTQRLWKVIAYGDSLNPSTFAIHMRLFLSGADLSSANLSRANLSRANLSSADLSRANLSSADLSRANLRGAYLSSANLSGANLSDADLSRANLRGANLSGANLSNANLSSANLSSANLSSANLRGANLSHANLSGADLRGADLRGANLRGANLSSANLSSANLSSANLSRAYLSGAYLSSANLSGANLSSANLSSANLSSANLSSANLRGANLSGADLSHANLSGANLRGADLRGANLSHANLSGANLRGADLSGADLSGANLSGANLSGANLRGADLSGANLSGANLRGADLSSAKLRDRHWGLVRWDEGTKWEGVKGLETATGVPAALRQQLGLPESQ</sequence>
<dbReference type="Proteomes" id="UP000034681">
    <property type="component" value="Unassembled WGS sequence"/>
</dbReference>
<dbReference type="SUPFAM" id="SSF141571">
    <property type="entry name" value="Pentapeptide repeat-like"/>
    <property type="match status" value="2"/>
</dbReference>
<evidence type="ECO:0000259" key="1">
    <source>
        <dbReference type="Pfam" id="PF05729"/>
    </source>
</evidence>
<dbReference type="InterPro" id="IPR054568">
    <property type="entry name" value="NNH3"/>
</dbReference>
<dbReference type="EMBL" id="AJTX02000004">
    <property type="protein sequence ID" value="KKJ00559.1"/>
    <property type="molecule type" value="Genomic_DNA"/>
</dbReference>
<dbReference type="Pfam" id="PF00805">
    <property type="entry name" value="Pentapeptide"/>
    <property type="match status" value="3"/>
</dbReference>
<dbReference type="SUPFAM" id="SSF52540">
    <property type="entry name" value="P-loop containing nucleoside triphosphate hydrolases"/>
    <property type="match status" value="1"/>
</dbReference>
<dbReference type="InterPro" id="IPR007111">
    <property type="entry name" value="NACHT_NTPase"/>
</dbReference>
<dbReference type="InterPro" id="IPR051082">
    <property type="entry name" value="Pentapeptide-BTB/POZ_domain"/>
</dbReference>
<dbReference type="Pfam" id="PF22735">
    <property type="entry name" value="NNH3"/>
    <property type="match status" value="1"/>
</dbReference>
<name>A0A0M2Q0S9_PROHO</name>
<dbReference type="InterPro" id="IPR001646">
    <property type="entry name" value="5peptide_repeat"/>
</dbReference>
<dbReference type="PANTHER" id="PTHR14136">
    <property type="entry name" value="BTB_POZ DOMAIN-CONTAINING PROTEIN KCTD9"/>
    <property type="match status" value="1"/>
</dbReference>
<feature type="domain" description="NACHT" evidence="1">
    <location>
        <begin position="283"/>
        <end position="441"/>
    </location>
</feature>
<dbReference type="Gene3D" id="2.160.20.80">
    <property type="entry name" value="E3 ubiquitin-protein ligase SopA"/>
    <property type="match status" value="4"/>
</dbReference>
<dbReference type="InterPro" id="IPR027417">
    <property type="entry name" value="P-loop_NTPase"/>
</dbReference>
<evidence type="ECO:0000259" key="2">
    <source>
        <dbReference type="Pfam" id="PF22735"/>
    </source>
</evidence>
<accession>A0A0M2Q0S9</accession>